<dbReference type="PANTHER" id="PTHR10668:SF105">
    <property type="entry name" value="DEHYDROGENASE-RELATED"/>
    <property type="match status" value="1"/>
</dbReference>
<keyword evidence="2" id="KW-1185">Reference proteome</keyword>
<organism evidence="1 2">
    <name type="scientific">Cryobacterium mannosilyticum</name>
    <dbReference type="NCBI Taxonomy" id="1259190"/>
    <lineage>
        <taxon>Bacteria</taxon>
        <taxon>Bacillati</taxon>
        <taxon>Actinomycetota</taxon>
        <taxon>Actinomycetes</taxon>
        <taxon>Micrococcales</taxon>
        <taxon>Microbacteriaceae</taxon>
        <taxon>Cryobacterium</taxon>
    </lineage>
</organism>
<reference evidence="1 2" key="1">
    <citation type="submission" date="2019-03" db="EMBL/GenBank/DDBJ databases">
        <title>Genomics of glacier-inhabiting Cryobacterium strains.</title>
        <authorList>
            <person name="Liu Q."/>
            <person name="Xin Y.-H."/>
        </authorList>
    </citation>
    <scope>NUCLEOTIDE SEQUENCE [LARGE SCALE GENOMIC DNA]</scope>
    <source>
        <strain evidence="1 2">RHLT2-21</strain>
    </source>
</reference>
<dbReference type="Proteomes" id="UP000297643">
    <property type="component" value="Unassembled WGS sequence"/>
</dbReference>
<dbReference type="PRINTS" id="PR00419">
    <property type="entry name" value="ADXRDTASE"/>
</dbReference>
<accession>A0A4R8WBJ2</accession>
<dbReference type="SUPFAM" id="SSF51905">
    <property type="entry name" value="FAD/NAD(P)-binding domain"/>
    <property type="match status" value="1"/>
</dbReference>
<gene>
    <name evidence="1" type="ORF">E3O32_08560</name>
</gene>
<protein>
    <submittedName>
        <fullName evidence="1">NAD(P)/FAD-dependent oxidoreductase</fullName>
    </submittedName>
</protein>
<evidence type="ECO:0000313" key="2">
    <source>
        <dbReference type="Proteomes" id="UP000297643"/>
    </source>
</evidence>
<evidence type="ECO:0000313" key="1">
    <source>
        <dbReference type="EMBL" id="TFC04193.1"/>
    </source>
</evidence>
<dbReference type="PANTHER" id="PTHR10668">
    <property type="entry name" value="PHYTOENE DEHYDROGENASE"/>
    <property type="match status" value="1"/>
</dbReference>
<dbReference type="InterPro" id="IPR036188">
    <property type="entry name" value="FAD/NAD-bd_sf"/>
</dbReference>
<dbReference type="Gene3D" id="3.50.50.60">
    <property type="entry name" value="FAD/NAD(P)-binding domain"/>
    <property type="match status" value="1"/>
</dbReference>
<dbReference type="AlphaFoldDB" id="A0A4R8WBJ2"/>
<name>A0A4R8WBJ2_9MICO</name>
<sequence>MPDVNVVGAGPNGLAAAVVLARAGLSVHVTELAGTAGGALRTEELTLPGFRHDVGSAVHPAALASPFFLAFGLTARVPFIIPEVSYAHPLDAARAAVAYRSLDRTADGLGRGGHAWARLFQPVLNRLDGVVALTGNQLLRWPDDPVAALVFGLRVAGLGTELQRGILRGESAQALFAGVAAHAPGRQPSLATAGAGLLLAAHAHAAGWGYPVGGSQAIADAMVADIIVHGGRFDLGREVRVPGDLAPARVTLLDTSPAFLDRFAGDSLPTGYRRALARFHYGSGIAKLDVALSGPVPWANPELVLAPTVHLGGSRADVIGAEREVARGRLPEHPFVLVTQPSVLDSTRAPNGRQVLWAYTHVPPGSDADRSEAIVRRIEEFAPGFRDTILATASSTARGMSQVDPNLVGGDILGGQVTLRQLVKRPVVSTRPWKTPVPGLYLCSASTPPGPAVHGMNGWHAATLVLRDEFGIRESPALAP</sequence>
<comment type="caution">
    <text evidence="1">The sequence shown here is derived from an EMBL/GenBank/DDBJ whole genome shotgun (WGS) entry which is preliminary data.</text>
</comment>
<dbReference type="Pfam" id="PF13450">
    <property type="entry name" value="NAD_binding_8"/>
    <property type="match status" value="1"/>
</dbReference>
<proteinExistence type="predicted"/>
<dbReference type="RefSeq" id="WP_134508542.1">
    <property type="nucleotide sequence ID" value="NZ_SOFM01000023.1"/>
</dbReference>
<dbReference type="EMBL" id="SOFM01000023">
    <property type="protein sequence ID" value="TFC04193.1"/>
    <property type="molecule type" value="Genomic_DNA"/>
</dbReference>